<keyword evidence="2 3" id="KW-0342">GTP-binding</keyword>
<dbReference type="Gene3D" id="3.30.70.870">
    <property type="entry name" value="Elongation Factor G (Translational Gtpase), domain 3"/>
    <property type="match status" value="1"/>
</dbReference>
<comment type="similarity">
    <text evidence="3">Belongs to the TRAFAC class translation factor GTPase superfamily. Classic translation factor GTPase family. BipA subfamily.</text>
</comment>
<dbReference type="PANTHER" id="PTHR42908">
    <property type="entry name" value="TRANSLATION ELONGATION FACTOR-RELATED"/>
    <property type="match status" value="1"/>
</dbReference>
<keyword evidence="6" id="KW-1185">Reference proteome</keyword>
<dbReference type="InterPro" id="IPR004161">
    <property type="entry name" value="EFTu-like_2"/>
</dbReference>
<organism evidence="5 6">
    <name type="scientific">Sporosarcina highlanderae</name>
    <dbReference type="NCBI Taxonomy" id="3035916"/>
    <lineage>
        <taxon>Bacteria</taxon>
        <taxon>Bacillati</taxon>
        <taxon>Bacillota</taxon>
        <taxon>Bacilli</taxon>
        <taxon>Bacillales</taxon>
        <taxon>Caryophanaceae</taxon>
        <taxon>Sporosarcina</taxon>
    </lineage>
</organism>
<dbReference type="InterPro" id="IPR000795">
    <property type="entry name" value="T_Tr_GTP-bd_dom"/>
</dbReference>
<feature type="binding site" evidence="3">
    <location>
        <begin position="18"/>
        <end position="23"/>
    </location>
    <ligand>
        <name>GTP</name>
        <dbReference type="ChEBI" id="CHEBI:37565"/>
    </ligand>
</feature>
<dbReference type="EMBL" id="JAROCC010000017">
    <property type="protein sequence ID" value="MDN4608982.1"/>
    <property type="molecule type" value="Genomic_DNA"/>
</dbReference>
<feature type="binding site" evidence="3">
    <location>
        <begin position="131"/>
        <end position="134"/>
    </location>
    <ligand>
        <name>GTP</name>
        <dbReference type="ChEBI" id="CHEBI:37565"/>
    </ligand>
</feature>
<dbReference type="Pfam" id="PF03144">
    <property type="entry name" value="GTP_EFTU_D2"/>
    <property type="match status" value="1"/>
</dbReference>
<dbReference type="InterPro" id="IPR047043">
    <property type="entry name" value="BipA_III"/>
</dbReference>
<comment type="subunit">
    <text evidence="3">Monomer.</text>
</comment>
<dbReference type="SMART" id="SM00838">
    <property type="entry name" value="EFG_C"/>
    <property type="match status" value="1"/>
</dbReference>
<keyword evidence="3" id="KW-0963">Cytoplasm</keyword>
<evidence type="ECO:0000256" key="3">
    <source>
        <dbReference type="HAMAP-Rule" id="MF_00849"/>
    </source>
</evidence>
<dbReference type="RefSeq" id="WP_301245465.1">
    <property type="nucleotide sequence ID" value="NZ_JAROCC010000017.1"/>
</dbReference>
<dbReference type="InterPro" id="IPR006298">
    <property type="entry name" value="BipA"/>
</dbReference>
<protein>
    <recommendedName>
        <fullName evidence="3">Large ribosomal subunit assembly factor BipA</fullName>
        <ecNumber evidence="3">3.6.5.-</ecNumber>
    </recommendedName>
    <alternativeName>
        <fullName evidence="3">GTP-binding protein BipA</fullName>
    </alternativeName>
</protein>
<dbReference type="InterPro" id="IPR000640">
    <property type="entry name" value="EFG_V-like"/>
</dbReference>
<feature type="domain" description="Tr-type G" evidence="4">
    <location>
        <begin position="6"/>
        <end position="203"/>
    </location>
</feature>
<keyword evidence="3" id="KW-0690">Ribosome biogenesis</keyword>
<dbReference type="InterPro" id="IPR035647">
    <property type="entry name" value="EFG_III/V"/>
</dbReference>
<keyword evidence="3" id="KW-0699">rRNA-binding</keyword>
<dbReference type="SUPFAM" id="SSF52540">
    <property type="entry name" value="P-loop containing nucleoside triphosphate hydrolases"/>
    <property type="match status" value="1"/>
</dbReference>
<evidence type="ECO:0000256" key="1">
    <source>
        <dbReference type="ARBA" id="ARBA00022741"/>
    </source>
</evidence>
<dbReference type="CDD" id="cd01891">
    <property type="entry name" value="TypA_BipA"/>
    <property type="match status" value="1"/>
</dbReference>
<dbReference type="InterPro" id="IPR031157">
    <property type="entry name" value="G_TR_CS"/>
</dbReference>
<dbReference type="InterPro" id="IPR035651">
    <property type="entry name" value="BipA_V"/>
</dbReference>
<proteinExistence type="inferred from homology"/>
<evidence type="ECO:0000313" key="5">
    <source>
        <dbReference type="EMBL" id="MDN4608982.1"/>
    </source>
</evidence>
<dbReference type="SUPFAM" id="SSF50447">
    <property type="entry name" value="Translation proteins"/>
    <property type="match status" value="1"/>
</dbReference>
<sequence length="613" mass="68666">MTNTRNDLRNIAIIAHVDHGKTTLVDQLLKQSGIFRTNEHVEDRAMDSNELERERGITILAKNTGIEYKGTKINILDTPGHADFGGEVERILKMVDGVVLVVDSFEGCMPQTRFVLKKALETNLKPIVVVNKIDRDFARPEEVVDEVLELFIELDANDEQLEFPVVYASGFNGTASLSPNPADQEETLEVLYDAIVEHIPAPVDNREEPLQFQVSLLDYNDYVGRIGIGRVFRGTMQVGQQVTVIKRDGSKKNFRVTKMYGFLGLKRIEIQEAFAGDLIAISGMEDIDVGETVCPIDHPEALPALHIDEPTLQMTFLVNNSPFAGKEGKWVTARKIEERLEQQLQTDVSLRVDPTDSPDAWVVSGRGELHLSILIENMRREGYELQVSKPEVIIRTIDGVRSEPVERVQIDIPEEYTGAIIESLGERKGEMLDMINNGNGQVRLIFLVPARGLIGYSTDFLTLTRGYGIINHTFDSYKPVAQGRVGGRRHGVLVSMETGTVTGYGIMQLEDRGVMFVDAGTEIYAGMVVGENSRDNDLTINLTKIKHATNVRSATKDQTVTTKKPRIMSLEEALQYVGDDEYCEVTPQSIRLRKKILDKNERERAQKKKKLGE</sequence>
<dbReference type="PRINTS" id="PR00315">
    <property type="entry name" value="ELONGATNFCT"/>
</dbReference>
<evidence type="ECO:0000256" key="2">
    <source>
        <dbReference type="ARBA" id="ARBA00023134"/>
    </source>
</evidence>
<dbReference type="EC" id="3.6.5.-" evidence="3"/>
<reference evidence="5" key="1">
    <citation type="submission" date="2023-03" db="EMBL/GenBank/DDBJ databases">
        <title>MT1 and MT2 Draft Genomes of Novel Species.</title>
        <authorList>
            <person name="Venkateswaran K."/>
        </authorList>
    </citation>
    <scope>NUCLEOTIDE SEQUENCE</scope>
    <source>
        <strain evidence="5">F6_3S_P_2</strain>
    </source>
</reference>
<dbReference type="PANTHER" id="PTHR42908:SF8">
    <property type="entry name" value="TR-TYPE G DOMAIN-CONTAINING PROTEIN"/>
    <property type="match status" value="1"/>
</dbReference>
<dbReference type="Pfam" id="PF00679">
    <property type="entry name" value="EFG_C"/>
    <property type="match status" value="1"/>
</dbReference>
<dbReference type="Pfam" id="PF00009">
    <property type="entry name" value="GTP_EFTU"/>
    <property type="match status" value="1"/>
</dbReference>
<dbReference type="CDD" id="cd16263">
    <property type="entry name" value="BipA_III"/>
    <property type="match status" value="1"/>
</dbReference>
<dbReference type="NCBIfam" id="TIGR00231">
    <property type="entry name" value="small_GTP"/>
    <property type="match status" value="1"/>
</dbReference>
<dbReference type="InterPro" id="IPR009000">
    <property type="entry name" value="Transl_B-barrel_sf"/>
</dbReference>
<dbReference type="Gene3D" id="3.40.50.300">
    <property type="entry name" value="P-loop containing nucleotide triphosphate hydrolases"/>
    <property type="match status" value="1"/>
</dbReference>
<dbReference type="HAMAP" id="MF_00849">
    <property type="entry name" value="BipA"/>
    <property type="match status" value="1"/>
</dbReference>
<dbReference type="Proteomes" id="UP001175097">
    <property type="component" value="Unassembled WGS sequence"/>
</dbReference>
<dbReference type="Gene3D" id="2.40.30.10">
    <property type="entry name" value="Translation factors"/>
    <property type="match status" value="1"/>
</dbReference>
<comment type="subcellular location">
    <subcellularLocation>
        <location evidence="3">Cytoplasm</location>
    </subcellularLocation>
    <text evidence="3">Binds to ribosomes.</text>
</comment>
<dbReference type="PROSITE" id="PS00301">
    <property type="entry name" value="G_TR_1"/>
    <property type="match status" value="1"/>
</dbReference>
<keyword evidence="1 3" id="KW-0547">Nucleotide-binding</keyword>
<keyword evidence="3" id="KW-0820">tRNA-binding</keyword>
<evidence type="ECO:0000313" key="6">
    <source>
        <dbReference type="Proteomes" id="UP001175097"/>
    </source>
</evidence>
<keyword evidence="3" id="KW-0378">Hydrolase</keyword>
<dbReference type="CDD" id="cd03710">
    <property type="entry name" value="BipA_TypA_C"/>
    <property type="match status" value="1"/>
</dbReference>
<name>A0ABT8JVM4_9BACL</name>
<evidence type="ECO:0000259" key="4">
    <source>
        <dbReference type="PROSITE" id="PS51722"/>
    </source>
</evidence>
<dbReference type="Gene3D" id="2.40.50.250">
    <property type="entry name" value="bipa protein"/>
    <property type="match status" value="1"/>
</dbReference>
<dbReference type="NCBIfam" id="TIGR01394">
    <property type="entry name" value="TypA_BipA"/>
    <property type="match status" value="1"/>
</dbReference>
<gene>
    <name evidence="5" type="primary">typA</name>
    <name evidence="3" type="synonym">bipA</name>
    <name evidence="5" type="ORF">P5G49_16085</name>
</gene>
<comment type="caution">
    <text evidence="5">The sequence shown here is derived from an EMBL/GenBank/DDBJ whole genome shotgun (WGS) entry which is preliminary data.</text>
</comment>
<dbReference type="Gene3D" id="3.30.70.240">
    <property type="match status" value="1"/>
</dbReference>
<comment type="function">
    <text evidence="3">A 50S ribosomal subunit assembly protein with GTPase activity, required for 50S subunit assembly at low temperatures, may also play a role in translation. Binds GTP and analogs. Binds the 70S ribosome between the 30S and 50S subunits, in a similar position as ribosome-bound EF-G; it contacts a number of ribosomal proteins, both rRNAs and the A-site tRNA.</text>
</comment>
<dbReference type="CDD" id="cd03691">
    <property type="entry name" value="BipA_TypA_II"/>
    <property type="match status" value="1"/>
</dbReference>
<keyword evidence="3" id="KW-0694">RNA-binding</keyword>
<dbReference type="InterPro" id="IPR048876">
    <property type="entry name" value="BipA_C"/>
</dbReference>
<dbReference type="PROSITE" id="PS51722">
    <property type="entry name" value="G_TR_2"/>
    <property type="match status" value="1"/>
</dbReference>
<dbReference type="InterPro" id="IPR027417">
    <property type="entry name" value="P-loop_NTPase"/>
</dbReference>
<dbReference type="InterPro" id="IPR047042">
    <property type="entry name" value="BipA_II"/>
</dbReference>
<dbReference type="SUPFAM" id="SSF54980">
    <property type="entry name" value="EF-G C-terminal domain-like"/>
    <property type="match status" value="2"/>
</dbReference>
<dbReference type="InterPro" id="IPR047041">
    <property type="entry name" value="BipA_GTP-bd_dom"/>
</dbReference>
<accession>A0ABT8JVM4</accession>
<dbReference type="InterPro" id="IPR005225">
    <property type="entry name" value="Small_GTP-bd"/>
</dbReference>
<dbReference type="Pfam" id="PF21018">
    <property type="entry name" value="BipA_C"/>
    <property type="match status" value="1"/>
</dbReference>
<dbReference type="InterPro" id="IPR042116">
    <property type="entry name" value="TypA/BipA_C"/>
</dbReference>
<comment type="catalytic activity">
    <reaction evidence="3">
        <text>GTP + H2O = GDP + phosphate + H(+)</text>
        <dbReference type="Rhea" id="RHEA:19669"/>
        <dbReference type="ChEBI" id="CHEBI:15377"/>
        <dbReference type="ChEBI" id="CHEBI:15378"/>
        <dbReference type="ChEBI" id="CHEBI:37565"/>
        <dbReference type="ChEBI" id="CHEBI:43474"/>
        <dbReference type="ChEBI" id="CHEBI:58189"/>
    </reaction>
</comment>